<proteinExistence type="predicted"/>
<sequence length="99" mass="11041">MSSSMSLVDEDFIFREDTWLCMIRQSHELFCNCDSFTGHLRKLLDFQHPEWRMPTEGETTTTDAEVPDGGPGGEEPTDEELLGALADVEGGGEAENMSR</sequence>
<dbReference type="InterPro" id="IPR004118">
    <property type="entry name" value="HEV_TT_vir_Orf2/Gyrovir_Vp2_N"/>
</dbReference>
<reference evidence="3" key="1">
    <citation type="submission" date="2022-02" db="EMBL/GenBank/DDBJ databases">
        <title>Towards deciphering the DNA virus diversity associated with rodent species in the families Cricetidae and Heteromyidae.</title>
        <authorList>
            <person name="Lund M."/>
            <person name="Larsen B.B."/>
            <person name="Gryseels S."/>
            <person name="Kraberger S."/>
            <person name="Rowsey D.M."/>
            <person name="Steger L."/>
            <person name="Yule K.M."/>
            <person name="Upham N.S."/>
            <person name="Worobey M."/>
            <person name="Van Doorslaer K."/>
            <person name="Varsani A."/>
        </authorList>
    </citation>
    <scope>NUCLEOTIDE SEQUENCE</scope>
    <source>
        <strain evidence="3">NeonRodL3_715</strain>
    </source>
</reference>
<protein>
    <submittedName>
        <fullName evidence="3">ORF2</fullName>
    </submittedName>
</protein>
<accession>A0A976R7N0</accession>
<name>A0A976R7N0_9VIRU</name>
<organism evidence="3">
    <name type="scientific">Myodefec virus RodL3_715</name>
    <dbReference type="NCBI Taxonomy" id="2929220"/>
    <lineage>
        <taxon>Viruses</taxon>
        <taxon>Monodnaviria</taxon>
        <taxon>Shotokuvirae</taxon>
        <taxon>Commensaviricota</taxon>
        <taxon>Cardeaviricetes</taxon>
        <taxon>Sanitavirales</taxon>
        <taxon>Anelloviridae</taxon>
    </lineage>
</organism>
<feature type="domain" description="Hepatitis TT virus Orf2/Gyrovirus Vp2 N-terminal" evidence="2">
    <location>
        <begin position="15"/>
        <end position="45"/>
    </location>
</feature>
<evidence type="ECO:0000259" key="2">
    <source>
        <dbReference type="Pfam" id="PF02957"/>
    </source>
</evidence>
<evidence type="ECO:0000313" key="3">
    <source>
        <dbReference type="EMBL" id="UPW41517.1"/>
    </source>
</evidence>
<dbReference type="EMBL" id="OM869616">
    <property type="protein sequence ID" value="UPW41517.1"/>
    <property type="molecule type" value="Genomic_DNA"/>
</dbReference>
<feature type="region of interest" description="Disordered" evidence="1">
    <location>
        <begin position="52"/>
        <end position="99"/>
    </location>
</feature>
<dbReference type="Pfam" id="PF02957">
    <property type="entry name" value="TT_ORF2-like"/>
    <property type="match status" value="1"/>
</dbReference>
<evidence type="ECO:0000256" key="1">
    <source>
        <dbReference type="SAM" id="MobiDB-lite"/>
    </source>
</evidence>